<name>A0A1H3JRU8_9ACTN</name>
<dbReference type="AlphaFoldDB" id="A0A1H3JRU8"/>
<dbReference type="RefSeq" id="WP_139307185.1">
    <property type="nucleotide sequence ID" value="NZ_FNPH01000002.1"/>
</dbReference>
<keyword evidence="3" id="KW-1185">Reference proteome</keyword>
<evidence type="ECO:0000313" key="3">
    <source>
        <dbReference type="Proteomes" id="UP000242415"/>
    </source>
</evidence>
<sequence length="73" mass="7408">MSTTDSVAATAPGAAVIRPQHTWSTPLRVAATATLIVGPALQVVEEILESRTATTPPASPGSTPTLPHSPPAR</sequence>
<accession>A0A1H3JRU8</accession>
<evidence type="ECO:0000256" key="1">
    <source>
        <dbReference type="SAM" id="MobiDB-lite"/>
    </source>
</evidence>
<dbReference type="Proteomes" id="UP000242415">
    <property type="component" value="Unassembled WGS sequence"/>
</dbReference>
<evidence type="ECO:0000313" key="2">
    <source>
        <dbReference type="EMBL" id="SDY42611.1"/>
    </source>
</evidence>
<dbReference type="EMBL" id="FNPH01000002">
    <property type="protein sequence ID" value="SDY42611.1"/>
    <property type="molecule type" value="Genomic_DNA"/>
</dbReference>
<organism evidence="2 3">
    <name type="scientific">Micromonospora pattaloongensis</name>
    <dbReference type="NCBI Taxonomy" id="405436"/>
    <lineage>
        <taxon>Bacteria</taxon>
        <taxon>Bacillati</taxon>
        <taxon>Actinomycetota</taxon>
        <taxon>Actinomycetes</taxon>
        <taxon>Micromonosporales</taxon>
        <taxon>Micromonosporaceae</taxon>
        <taxon>Micromonospora</taxon>
    </lineage>
</organism>
<feature type="region of interest" description="Disordered" evidence="1">
    <location>
        <begin position="49"/>
        <end position="73"/>
    </location>
</feature>
<proteinExistence type="predicted"/>
<protein>
    <submittedName>
        <fullName evidence="2">Uncharacterized protein</fullName>
    </submittedName>
</protein>
<feature type="compositionally biased region" description="Low complexity" evidence="1">
    <location>
        <begin position="52"/>
        <end position="66"/>
    </location>
</feature>
<reference evidence="3" key="1">
    <citation type="submission" date="2016-10" db="EMBL/GenBank/DDBJ databases">
        <authorList>
            <person name="Varghese N."/>
            <person name="Submissions S."/>
        </authorList>
    </citation>
    <scope>NUCLEOTIDE SEQUENCE [LARGE SCALE GENOMIC DNA]</scope>
    <source>
        <strain evidence="3">DSM 45245</strain>
    </source>
</reference>
<dbReference type="STRING" id="405436.SAMN05444365_102228"/>
<gene>
    <name evidence="2" type="ORF">SAMN05444365_102228</name>
</gene>